<dbReference type="RefSeq" id="XP_015464726.1">
    <property type="nucleotide sequence ID" value="XM_015614447.1"/>
</dbReference>
<feature type="transmembrane region" description="Helical" evidence="7">
    <location>
        <begin position="47"/>
        <end position="65"/>
    </location>
</feature>
<dbReference type="CDD" id="cd17327">
    <property type="entry name" value="MFS_FEN2_like"/>
    <property type="match status" value="1"/>
</dbReference>
<dbReference type="Gene3D" id="1.20.1250.20">
    <property type="entry name" value="MFS general substrate transporter like domains"/>
    <property type="match status" value="2"/>
</dbReference>
<keyword evidence="4 7" id="KW-1133">Transmembrane helix</keyword>
<dbReference type="AlphaFoldDB" id="A0A0V1PR24"/>
<dbReference type="Proteomes" id="UP000054251">
    <property type="component" value="Unassembled WGS sequence"/>
</dbReference>
<feature type="transmembrane region" description="Helical" evidence="7">
    <location>
        <begin position="113"/>
        <end position="131"/>
    </location>
</feature>
<feature type="domain" description="Major facilitator superfamily (MFS) profile" evidence="8">
    <location>
        <begin position="47"/>
        <end position="455"/>
    </location>
</feature>
<organism evidence="9 10">
    <name type="scientific">Debaryomyces fabryi</name>
    <dbReference type="NCBI Taxonomy" id="58627"/>
    <lineage>
        <taxon>Eukaryota</taxon>
        <taxon>Fungi</taxon>
        <taxon>Dikarya</taxon>
        <taxon>Ascomycota</taxon>
        <taxon>Saccharomycotina</taxon>
        <taxon>Pichiomycetes</taxon>
        <taxon>Debaryomycetaceae</taxon>
        <taxon>Debaryomyces</taxon>
    </lineage>
</organism>
<evidence type="ECO:0000256" key="2">
    <source>
        <dbReference type="ARBA" id="ARBA00022448"/>
    </source>
</evidence>
<evidence type="ECO:0000313" key="9">
    <source>
        <dbReference type="EMBL" id="KRZ98623.1"/>
    </source>
</evidence>
<dbReference type="PANTHER" id="PTHR43791:SF24">
    <property type="entry name" value="NICOTINIC ACID PLASMA MEMBRANE TRANSPORTER"/>
    <property type="match status" value="1"/>
</dbReference>
<keyword evidence="10" id="KW-1185">Reference proteome</keyword>
<dbReference type="InterPro" id="IPR011701">
    <property type="entry name" value="MFS"/>
</dbReference>
<sequence length="484" mass="54571">MKESKEYIIKITGTGEEALPSDIESESVVEIDAKKEQDLVHKFDRKLLPMFAVVYFLSFLDRANIGNAKIAGMYEQLSLNDSQYSVAVSIFYVTYILCEVPAVLMLKKLGPHRFLCAVICCWSLVTIFTAFVRDYWSLVLCRLLLGVEGAYFPAVLLMLSMVYKREEQTRRLSYLYVCSCFSGAFGGLIATGITNIKPTGMMDSWSWLYIIEGCLSFIAAWWIFFCLPDDPANANFLNEEEKDIMKIREEQRKQYMGSSKFDKKEFFLALKDPKLFISCTIQFCVDVVLYGYATFLPSILKLQLGFDSMKAQYMTVPVYTVAAISVYSFSFLSDKKNVKSQIIFGVNGMGMVGYIILLTSSSAGANYFATFLIAIPLYTSVALNITWLNNNMAPHYRRATALGFNQTFGNLAGVVAGQVYRAPPYKLGNGFSLGCTVVAMIFTSIMHVYLRSQNKEKEAIMNGDNEDKKVDRTGCDSLDFTYVY</sequence>
<keyword evidence="3 7" id="KW-0812">Transmembrane</keyword>
<keyword evidence="2" id="KW-0813">Transport</keyword>
<evidence type="ECO:0000256" key="7">
    <source>
        <dbReference type="SAM" id="Phobius"/>
    </source>
</evidence>
<gene>
    <name evidence="9" type="ORF">AC631_05618</name>
</gene>
<feature type="transmembrane region" description="Helical" evidence="7">
    <location>
        <begin position="342"/>
        <end position="361"/>
    </location>
</feature>
<dbReference type="FunFam" id="1.20.1250.20:FF:000068">
    <property type="entry name" value="MFS general substrate transporter"/>
    <property type="match status" value="1"/>
</dbReference>
<dbReference type="FunFam" id="1.20.1250.20:FF:000018">
    <property type="entry name" value="MFS transporter permease"/>
    <property type="match status" value="1"/>
</dbReference>
<proteinExistence type="inferred from homology"/>
<dbReference type="PANTHER" id="PTHR43791">
    <property type="entry name" value="PERMEASE-RELATED"/>
    <property type="match status" value="1"/>
</dbReference>
<protein>
    <recommendedName>
        <fullName evidence="8">Major facilitator superfamily (MFS) profile domain-containing protein</fullName>
    </recommendedName>
</protein>
<evidence type="ECO:0000313" key="10">
    <source>
        <dbReference type="Proteomes" id="UP000054251"/>
    </source>
</evidence>
<dbReference type="SUPFAM" id="SSF103473">
    <property type="entry name" value="MFS general substrate transporter"/>
    <property type="match status" value="1"/>
</dbReference>
<evidence type="ECO:0000256" key="1">
    <source>
        <dbReference type="ARBA" id="ARBA00004141"/>
    </source>
</evidence>
<feature type="transmembrane region" description="Helical" evidence="7">
    <location>
        <begin position="206"/>
        <end position="227"/>
    </location>
</feature>
<dbReference type="GO" id="GO:0022857">
    <property type="term" value="F:transmembrane transporter activity"/>
    <property type="evidence" value="ECO:0007669"/>
    <property type="project" value="InterPro"/>
</dbReference>
<feature type="transmembrane region" description="Helical" evidence="7">
    <location>
        <begin position="174"/>
        <end position="194"/>
    </location>
</feature>
<dbReference type="InterPro" id="IPR020846">
    <property type="entry name" value="MFS_dom"/>
</dbReference>
<comment type="subcellular location">
    <subcellularLocation>
        <location evidence="1">Membrane</location>
        <topology evidence="1">Multi-pass membrane protein</topology>
    </subcellularLocation>
</comment>
<feature type="transmembrane region" description="Helical" evidence="7">
    <location>
        <begin position="431"/>
        <end position="450"/>
    </location>
</feature>
<dbReference type="EMBL" id="LMYN01000240">
    <property type="protein sequence ID" value="KRZ98623.1"/>
    <property type="molecule type" value="Genomic_DNA"/>
</dbReference>
<dbReference type="InterPro" id="IPR036259">
    <property type="entry name" value="MFS_trans_sf"/>
</dbReference>
<keyword evidence="5 7" id="KW-0472">Membrane</keyword>
<evidence type="ECO:0000256" key="3">
    <source>
        <dbReference type="ARBA" id="ARBA00022692"/>
    </source>
</evidence>
<evidence type="ECO:0000256" key="5">
    <source>
        <dbReference type="ARBA" id="ARBA00023136"/>
    </source>
</evidence>
<evidence type="ECO:0000259" key="8">
    <source>
        <dbReference type="PROSITE" id="PS50850"/>
    </source>
</evidence>
<evidence type="ECO:0000256" key="4">
    <source>
        <dbReference type="ARBA" id="ARBA00022989"/>
    </source>
</evidence>
<dbReference type="GO" id="GO:0016020">
    <property type="term" value="C:membrane"/>
    <property type="evidence" value="ECO:0007669"/>
    <property type="project" value="UniProtKB-SubCell"/>
</dbReference>
<evidence type="ECO:0000256" key="6">
    <source>
        <dbReference type="ARBA" id="ARBA00037968"/>
    </source>
</evidence>
<feature type="transmembrane region" description="Helical" evidence="7">
    <location>
        <begin position="313"/>
        <end position="330"/>
    </location>
</feature>
<feature type="transmembrane region" description="Helical" evidence="7">
    <location>
        <begin position="367"/>
        <end position="387"/>
    </location>
</feature>
<dbReference type="GeneID" id="26842627"/>
<reference evidence="9 10" key="1">
    <citation type="submission" date="2015-11" db="EMBL/GenBank/DDBJ databases">
        <title>The genome of Debaryomyces fabryi.</title>
        <authorList>
            <person name="Tafer H."/>
            <person name="Lopandic K."/>
        </authorList>
    </citation>
    <scope>NUCLEOTIDE SEQUENCE [LARGE SCALE GENOMIC DNA]</scope>
    <source>
        <strain evidence="9 10">CBS 789</strain>
    </source>
</reference>
<dbReference type="PROSITE" id="PS50850">
    <property type="entry name" value="MFS"/>
    <property type="match status" value="1"/>
</dbReference>
<accession>A0A0V1PR24</accession>
<feature type="transmembrane region" description="Helical" evidence="7">
    <location>
        <begin position="275"/>
        <end position="293"/>
    </location>
</feature>
<comment type="similarity">
    <text evidence="6">Belongs to the major facilitator superfamily. Allantoate permease family.</text>
</comment>
<dbReference type="OrthoDB" id="2985014at2759"/>
<comment type="caution">
    <text evidence="9">The sequence shown here is derived from an EMBL/GenBank/DDBJ whole genome shotgun (WGS) entry which is preliminary data.</text>
</comment>
<name>A0A0V1PR24_9ASCO</name>
<feature type="transmembrane region" description="Helical" evidence="7">
    <location>
        <begin position="85"/>
        <end position="106"/>
    </location>
</feature>
<feature type="transmembrane region" description="Helical" evidence="7">
    <location>
        <begin position="399"/>
        <end position="419"/>
    </location>
</feature>
<dbReference type="Pfam" id="PF07690">
    <property type="entry name" value="MFS_1"/>
    <property type="match status" value="1"/>
</dbReference>
<feature type="transmembrane region" description="Helical" evidence="7">
    <location>
        <begin position="143"/>
        <end position="162"/>
    </location>
</feature>